<dbReference type="EMBL" id="UGTJ01000001">
    <property type="protein sequence ID" value="SUB79465.1"/>
    <property type="molecule type" value="Genomic_DNA"/>
</dbReference>
<proteinExistence type="predicted"/>
<comment type="caution">
    <text evidence="1">The sequence shown here is derived from an EMBL/GenBank/DDBJ whole genome shotgun (WGS) entry which is preliminary data.</text>
</comment>
<gene>
    <name evidence="1" type="ORF">NCTC13063_00730</name>
</gene>
<evidence type="ECO:0000313" key="1">
    <source>
        <dbReference type="EMBL" id="SUB79465.1"/>
    </source>
</evidence>
<dbReference type="AlphaFoldDB" id="A0AAQ1ZIH3"/>
<reference evidence="1 2" key="1">
    <citation type="submission" date="2018-06" db="EMBL/GenBank/DDBJ databases">
        <authorList>
            <consortium name="Pathogen Informatics"/>
            <person name="Doyle S."/>
        </authorList>
    </citation>
    <scope>NUCLEOTIDE SEQUENCE [LARGE SCALE GENOMIC DNA]</scope>
    <source>
        <strain evidence="1 2">NCTC13063</strain>
    </source>
</reference>
<dbReference type="RefSeq" id="WP_115153278.1">
    <property type="nucleotide sequence ID" value="NZ_DBFWLE010000018.1"/>
</dbReference>
<sequence length="194" mass="22299">MKIVRQVEITSTHVIVNGQRLDVEGTGSEMLKNVYRTRIGFYPKFFKMDTLCRLGFVASELLLQDENPNRVFDEKGRVPEGEGREDRAIIVFSRLGSLCNDKDYEHTIERADNYFPSPAVFVYTLPNIVTGELAIRNRYFGEASCYVLAEENEALMMSVAEETLLDPMTTSMLCGWLDCEDKEHFNAKLYLMER</sequence>
<organism evidence="1 2">
    <name type="scientific">Segatella buccae</name>
    <dbReference type="NCBI Taxonomy" id="28126"/>
    <lineage>
        <taxon>Bacteria</taxon>
        <taxon>Pseudomonadati</taxon>
        <taxon>Bacteroidota</taxon>
        <taxon>Bacteroidia</taxon>
        <taxon>Bacteroidales</taxon>
        <taxon>Prevotellaceae</taxon>
        <taxon>Segatella</taxon>
    </lineage>
</organism>
<evidence type="ECO:0000313" key="2">
    <source>
        <dbReference type="Proteomes" id="UP000255283"/>
    </source>
</evidence>
<protein>
    <submittedName>
        <fullName evidence="1">Uncharacterized protein</fullName>
    </submittedName>
</protein>
<dbReference type="Proteomes" id="UP000255283">
    <property type="component" value="Unassembled WGS sequence"/>
</dbReference>
<name>A0AAQ1ZIH3_9BACT</name>
<accession>A0AAQ1ZIH3</accession>